<gene>
    <name evidence="1" type="ORF">J1C47_01300</name>
</gene>
<dbReference type="RefSeq" id="WP_207349074.1">
    <property type="nucleotide sequence ID" value="NZ_JAFMPY010000001.1"/>
</dbReference>
<organism evidence="1 2">
    <name type="scientific">Jiella sonneratiae</name>
    <dbReference type="NCBI Taxonomy" id="2816856"/>
    <lineage>
        <taxon>Bacteria</taxon>
        <taxon>Pseudomonadati</taxon>
        <taxon>Pseudomonadota</taxon>
        <taxon>Alphaproteobacteria</taxon>
        <taxon>Hyphomicrobiales</taxon>
        <taxon>Aurantimonadaceae</taxon>
        <taxon>Jiella</taxon>
    </lineage>
</organism>
<dbReference type="EMBL" id="JAFMPY010000001">
    <property type="protein sequence ID" value="MBO0902264.1"/>
    <property type="molecule type" value="Genomic_DNA"/>
</dbReference>
<evidence type="ECO:0000313" key="2">
    <source>
        <dbReference type="Proteomes" id="UP000664288"/>
    </source>
</evidence>
<evidence type="ECO:0000313" key="1">
    <source>
        <dbReference type="EMBL" id="MBO0902264.1"/>
    </source>
</evidence>
<sequence length="104" mass="11222">MHDPRAARSRPARNGIADADEAEAIAIRGLTFIASDPVLFPRFLALTGLDPQGLRRAAEERGFLPGVLEFILGHEPTLIAFCEAAELDPARVSSAWQAMAGPRE</sequence>
<proteinExistence type="predicted"/>
<keyword evidence="2" id="KW-1185">Reference proteome</keyword>
<dbReference type="Proteomes" id="UP000664288">
    <property type="component" value="Unassembled WGS sequence"/>
</dbReference>
<reference evidence="1 2" key="1">
    <citation type="submission" date="2021-03" db="EMBL/GenBank/DDBJ databases">
        <title>Whole genome sequence of Jiella sp. MQZ13P-4.</title>
        <authorList>
            <person name="Tuo L."/>
        </authorList>
    </citation>
    <scope>NUCLEOTIDE SEQUENCE [LARGE SCALE GENOMIC DNA]</scope>
    <source>
        <strain evidence="1 2">MQZ13P-4</strain>
    </source>
</reference>
<name>A0ABS3IXW8_9HYPH</name>
<comment type="caution">
    <text evidence="1">The sequence shown here is derived from an EMBL/GenBank/DDBJ whole genome shotgun (WGS) entry which is preliminary data.</text>
</comment>
<protein>
    <submittedName>
        <fullName evidence="1">DUF3572 domain-containing protein</fullName>
    </submittedName>
</protein>
<dbReference type="Pfam" id="PF12096">
    <property type="entry name" value="DUF3572"/>
    <property type="match status" value="1"/>
</dbReference>
<dbReference type="InterPro" id="IPR021955">
    <property type="entry name" value="DUF3572"/>
</dbReference>
<accession>A0ABS3IXW8</accession>